<reference evidence="2 3" key="1">
    <citation type="submission" date="2016-10" db="EMBL/GenBank/DDBJ databases">
        <authorList>
            <person name="de Groot N.N."/>
        </authorList>
    </citation>
    <scope>NUCLEOTIDE SEQUENCE [LARGE SCALE GENOMIC DNA]</scope>
    <source>
        <strain evidence="2 3">CGMCC 1.7031</strain>
    </source>
</reference>
<dbReference type="Proteomes" id="UP000199354">
    <property type="component" value="Unassembled WGS sequence"/>
</dbReference>
<sequence>MENQEKIFEQFKRAADNMESKDFPSVEKVWSRVEDKLDKKVLTKQHNLWKKVAIAASVLLVVTLGYQLFKPEQTISIPQNEVVNNDIPAPAHPPKVQDATADPTPEHPQIKPEADKILKRTIEEPAAVAMEESPAADAEYSHEPESDMVLKSKKSNAPLSGKSARFQKGRAFDAVGVQRKDAEFHEADTDKKTETAVVGNVQAPLVIVDGKAITGEEALKINTVSEGIAKIDPKDEKEIVVLKEPLYIINGHYYSEQELFGPNPTSPYAPLNQQEIETITVFQGEKAIANYGKRGEKGVVVITTKDRKPAAKTEAKTSKK</sequence>
<protein>
    <recommendedName>
        <fullName evidence="4">TonB-dependent outer membrane receptor, SusC/RagA subfamily, signature region</fullName>
    </recommendedName>
</protein>
<organism evidence="2 3">
    <name type="scientific">Flavobacterium caeni</name>
    <dbReference type="NCBI Taxonomy" id="490189"/>
    <lineage>
        <taxon>Bacteria</taxon>
        <taxon>Pseudomonadati</taxon>
        <taxon>Bacteroidota</taxon>
        <taxon>Flavobacteriia</taxon>
        <taxon>Flavobacteriales</taxon>
        <taxon>Flavobacteriaceae</taxon>
        <taxon>Flavobacterium</taxon>
    </lineage>
</organism>
<feature type="region of interest" description="Disordered" evidence="1">
    <location>
        <begin position="84"/>
        <end position="110"/>
    </location>
</feature>
<dbReference type="InterPro" id="IPR037066">
    <property type="entry name" value="Plug_dom_sf"/>
</dbReference>
<name>A0A1G5AK13_9FLAO</name>
<dbReference type="Gene3D" id="2.170.130.10">
    <property type="entry name" value="TonB-dependent receptor, plug domain"/>
    <property type="match status" value="1"/>
</dbReference>
<evidence type="ECO:0000313" key="2">
    <source>
        <dbReference type="EMBL" id="SCX78160.1"/>
    </source>
</evidence>
<dbReference type="STRING" id="490189.SAMN02927903_00030"/>
<dbReference type="RefSeq" id="WP_091139836.1">
    <property type="nucleotide sequence ID" value="NZ_FMVF01000002.1"/>
</dbReference>
<evidence type="ECO:0008006" key="4">
    <source>
        <dbReference type="Google" id="ProtNLM"/>
    </source>
</evidence>
<gene>
    <name evidence="2" type="ORF">SAMN02927903_00030</name>
</gene>
<accession>A0A1G5AK13</accession>
<dbReference type="OrthoDB" id="1352714at2"/>
<keyword evidence="3" id="KW-1185">Reference proteome</keyword>
<dbReference type="AlphaFoldDB" id="A0A1G5AK13"/>
<proteinExistence type="predicted"/>
<evidence type="ECO:0000256" key="1">
    <source>
        <dbReference type="SAM" id="MobiDB-lite"/>
    </source>
</evidence>
<evidence type="ECO:0000313" key="3">
    <source>
        <dbReference type="Proteomes" id="UP000199354"/>
    </source>
</evidence>
<dbReference type="EMBL" id="FMVF01000002">
    <property type="protein sequence ID" value="SCX78160.1"/>
    <property type="molecule type" value="Genomic_DNA"/>
</dbReference>